<keyword evidence="3" id="KW-0479">Metal-binding</keyword>
<keyword evidence="5" id="KW-0547">Nucleotide-binding</keyword>
<dbReference type="InterPro" id="IPR010914">
    <property type="entry name" value="RsgA_GTPase_dom"/>
</dbReference>
<dbReference type="PANTHER" id="PTHR32120:SF11">
    <property type="entry name" value="SMALL RIBOSOMAL SUBUNIT BIOGENESIS GTPASE RSGA 1, MITOCHONDRIAL-RELATED"/>
    <property type="match status" value="1"/>
</dbReference>
<gene>
    <name evidence="12" type="primary">rsgA_21</name>
    <name evidence="12" type="ORF">SDC9_55964</name>
</gene>
<keyword evidence="1" id="KW-0963">Cytoplasm</keyword>
<dbReference type="HAMAP" id="MF_01820">
    <property type="entry name" value="GTPase_RsgA"/>
    <property type="match status" value="1"/>
</dbReference>
<evidence type="ECO:0000256" key="4">
    <source>
        <dbReference type="ARBA" id="ARBA00022730"/>
    </source>
</evidence>
<evidence type="ECO:0000256" key="5">
    <source>
        <dbReference type="ARBA" id="ARBA00022741"/>
    </source>
</evidence>
<dbReference type="InterPro" id="IPR031944">
    <property type="entry name" value="RsgA_N"/>
</dbReference>
<dbReference type="GO" id="GO:0003924">
    <property type="term" value="F:GTPase activity"/>
    <property type="evidence" value="ECO:0007669"/>
    <property type="project" value="InterPro"/>
</dbReference>
<dbReference type="InterPro" id="IPR030378">
    <property type="entry name" value="G_CP_dom"/>
</dbReference>
<keyword evidence="9" id="KW-0342">GTP-binding</keyword>
<protein>
    <submittedName>
        <fullName evidence="12">Small ribosomal subunit biogenesis GTPase RsgA</fullName>
        <ecNumber evidence="12">3.6.1.-</ecNumber>
    </submittedName>
</protein>
<dbReference type="NCBIfam" id="TIGR00157">
    <property type="entry name" value="ribosome small subunit-dependent GTPase A"/>
    <property type="match status" value="1"/>
</dbReference>
<accession>A0A644X0J0</accession>
<dbReference type="Pfam" id="PF16745">
    <property type="entry name" value="RsgA_N"/>
    <property type="match status" value="1"/>
</dbReference>
<dbReference type="Pfam" id="PF03193">
    <property type="entry name" value="RsgA_GTPase"/>
    <property type="match status" value="1"/>
</dbReference>
<evidence type="ECO:0000256" key="2">
    <source>
        <dbReference type="ARBA" id="ARBA00022517"/>
    </source>
</evidence>
<sequence length="291" mass="32343">MEQGRIIKGVGGFYDVLTENGTVATCKARGRFRNEHIAPMVGDLVEISHPENGYAAIDELLPRRNALVRPSVANIDQLIIVAAAGAPKPDWLLIDKLLLQCHALKIEPLLVLNKIDIGEKTVLSEFRRDYAAFPSLLVSSKTGEGIDLLKERLSNQISCFAGQSAVGKSSLLNALFPALKLETGGLAKKTDRGRHTTRQAELWPLMGGAVLDTPGFSLLEIEEFTQDQLNESWPEFQKAYERCRFAGCSHVSEPDCAVKELLAQGAVSPGRYERYKEIRSEIEQRRKHRYD</sequence>
<dbReference type="GO" id="GO:0046872">
    <property type="term" value="F:metal ion binding"/>
    <property type="evidence" value="ECO:0007669"/>
    <property type="project" value="UniProtKB-KW"/>
</dbReference>
<evidence type="ECO:0000313" key="12">
    <source>
        <dbReference type="EMBL" id="MPM09642.1"/>
    </source>
</evidence>
<evidence type="ECO:0000256" key="3">
    <source>
        <dbReference type="ARBA" id="ARBA00022723"/>
    </source>
</evidence>
<keyword evidence="7" id="KW-0862">Zinc</keyword>
<evidence type="ECO:0000256" key="8">
    <source>
        <dbReference type="ARBA" id="ARBA00022884"/>
    </source>
</evidence>
<evidence type="ECO:0000256" key="7">
    <source>
        <dbReference type="ARBA" id="ARBA00022833"/>
    </source>
</evidence>
<dbReference type="PROSITE" id="PS51721">
    <property type="entry name" value="G_CP"/>
    <property type="match status" value="1"/>
</dbReference>
<evidence type="ECO:0000259" key="10">
    <source>
        <dbReference type="PROSITE" id="PS50936"/>
    </source>
</evidence>
<dbReference type="EMBL" id="VSSQ01001594">
    <property type="protein sequence ID" value="MPM09642.1"/>
    <property type="molecule type" value="Genomic_DNA"/>
</dbReference>
<dbReference type="InterPro" id="IPR004881">
    <property type="entry name" value="Ribosome_biogen_GTPase_RsgA"/>
</dbReference>
<keyword evidence="6 12" id="KW-0378">Hydrolase</keyword>
<dbReference type="Gene3D" id="2.40.50.140">
    <property type="entry name" value="Nucleic acid-binding proteins"/>
    <property type="match status" value="1"/>
</dbReference>
<evidence type="ECO:0000256" key="6">
    <source>
        <dbReference type="ARBA" id="ARBA00022801"/>
    </source>
</evidence>
<feature type="domain" description="CP-type G" evidence="11">
    <location>
        <begin position="64"/>
        <end position="219"/>
    </location>
</feature>
<reference evidence="12" key="1">
    <citation type="submission" date="2019-08" db="EMBL/GenBank/DDBJ databases">
        <authorList>
            <person name="Kucharzyk K."/>
            <person name="Murdoch R.W."/>
            <person name="Higgins S."/>
            <person name="Loffler F."/>
        </authorList>
    </citation>
    <scope>NUCLEOTIDE SEQUENCE</scope>
</reference>
<dbReference type="SUPFAM" id="SSF52540">
    <property type="entry name" value="P-loop containing nucleoside triphosphate hydrolases"/>
    <property type="match status" value="1"/>
</dbReference>
<organism evidence="12">
    <name type="scientific">bioreactor metagenome</name>
    <dbReference type="NCBI Taxonomy" id="1076179"/>
    <lineage>
        <taxon>unclassified sequences</taxon>
        <taxon>metagenomes</taxon>
        <taxon>ecological metagenomes</taxon>
    </lineage>
</organism>
<evidence type="ECO:0000259" key="11">
    <source>
        <dbReference type="PROSITE" id="PS51721"/>
    </source>
</evidence>
<keyword evidence="4" id="KW-0699">rRNA-binding</keyword>
<dbReference type="EC" id="3.6.1.-" evidence="12"/>
<keyword evidence="8" id="KW-0694">RNA-binding</keyword>
<dbReference type="InterPro" id="IPR027417">
    <property type="entry name" value="P-loop_NTPase"/>
</dbReference>
<proteinExistence type="inferred from homology"/>
<dbReference type="AlphaFoldDB" id="A0A644X0J0"/>
<dbReference type="Gene3D" id="1.10.40.50">
    <property type="entry name" value="Probable gtpase engc, domain 3"/>
    <property type="match status" value="1"/>
</dbReference>
<keyword evidence="2" id="KW-0690">Ribosome biogenesis</keyword>
<dbReference type="PANTHER" id="PTHR32120">
    <property type="entry name" value="SMALL RIBOSOMAL SUBUNIT BIOGENESIS GTPASE RSGA"/>
    <property type="match status" value="1"/>
</dbReference>
<dbReference type="CDD" id="cd01854">
    <property type="entry name" value="YjeQ_EngC"/>
    <property type="match status" value="1"/>
</dbReference>
<evidence type="ECO:0000256" key="1">
    <source>
        <dbReference type="ARBA" id="ARBA00022490"/>
    </source>
</evidence>
<dbReference type="Gene3D" id="3.40.50.300">
    <property type="entry name" value="P-loop containing nucleotide triphosphate hydrolases"/>
    <property type="match status" value="1"/>
</dbReference>
<feature type="domain" description="EngC GTPase" evidence="10">
    <location>
        <begin position="73"/>
        <end position="217"/>
    </location>
</feature>
<dbReference type="PROSITE" id="PS50936">
    <property type="entry name" value="ENGC_GTPASE"/>
    <property type="match status" value="1"/>
</dbReference>
<dbReference type="GO" id="GO:0005525">
    <property type="term" value="F:GTP binding"/>
    <property type="evidence" value="ECO:0007669"/>
    <property type="project" value="UniProtKB-KW"/>
</dbReference>
<dbReference type="InterPro" id="IPR012340">
    <property type="entry name" value="NA-bd_OB-fold"/>
</dbReference>
<dbReference type="GO" id="GO:0042254">
    <property type="term" value="P:ribosome biogenesis"/>
    <property type="evidence" value="ECO:0007669"/>
    <property type="project" value="UniProtKB-KW"/>
</dbReference>
<name>A0A644X0J0_9ZZZZ</name>
<dbReference type="CDD" id="cd04466">
    <property type="entry name" value="S1_YloQ_GTPase"/>
    <property type="match status" value="1"/>
</dbReference>
<dbReference type="GO" id="GO:0019843">
    <property type="term" value="F:rRNA binding"/>
    <property type="evidence" value="ECO:0007669"/>
    <property type="project" value="UniProtKB-KW"/>
</dbReference>
<dbReference type="SUPFAM" id="SSF50249">
    <property type="entry name" value="Nucleic acid-binding proteins"/>
    <property type="match status" value="1"/>
</dbReference>
<comment type="caution">
    <text evidence="12">The sequence shown here is derived from an EMBL/GenBank/DDBJ whole genome shotgun (WGS) entry which is preliminary data.</text>
</comment>
<evidence type="ECO:0000256" key="9">
    <source>
        <dbReference type="ARBA" id="ARBA00023134"/>
    </source>
</evidence>